<proteinExistence type="predicted"/>
<reference evidence="1 2" key="1">
    <citation type="submission" date="2022-11" db="EMBL/GenBank/DDBJ databases">
        <title>Spartinivicinus poritis sp. nov., isolated from scleractinian coral Porites lutea.</title>
        <authorList>
            <person name="Zhang G."/>
            <person name="Cai L."/>
            <person name="Wei Q."/>
        </authorList>
    </citation>
    <scope>NUCLEOTIDE SEQUENCE [LARGE SCALE GENOMIC DNA]</scope>
    <source>
        <strain evidence="1 2">A2-2</strain>
    </source>
</reference>
<sequence>MIKSISFPDIDTSYWKTEDKEWVVTRKQEWKNIEHMFQGSASKSKKAMGVIKQYFLKGKMPDFKAFRDWSPYDGHLDLFCFIWLHPSWDEMVLQALRDAYIAHEYVKENDVRTGFGLMVEYCFVWPCCKYTEDESISILRTGHNEVIFKVLMGGLLQMEYSVGGIIRQLPKSELYHLSLMTDWLCLEKLYEYNKDMVFQYDLTLEWWYQSCPTNEDFFEKDKIYNKDGTLYLYRYLYRIHHFDTKKEGNTCRSHFVHKMRRILDEREFIPEFKQMWLDIKSNKINVEEPWNIHWKPKPKKPRLP</sequence>
<evidence type="ECO:0000313" key="2">
    <source>
        <dbReference type="Proteomes" id="UP001528823"/>
    </source>
</evidence>
<gene>
    <name evidence="1" type="ORF">ORQ98_11985</name>
</gene>
<dbReference type="Proteomes" id="UP001528823">
    <property type="component" value="Unassembled WGS sequence"/>
</dbReference>
<accession>A0ABT5UC53</accession>
<name>A0ABT5UC53_9GAMM</name>
<keyword evidence="2" id="KW-1185">Reference proteome</keyword>
<protein>
    <submittedName>
        <fullName evidence="1">Uncharacterized protein</fullName>
    </submittedName>
</protein>
<dbReference type="EMBL" id="JAPMOU010000013">
    <property type="protein sequence ID" value="MDE1462689.1"/>
    <property type="molecule type" value="Genomic_DNA"/>
</dbReference>
<evidence type="ECO:0000313" key="1">
    <source>
        <dbReference type="EMBL" id="MDE1462689.1"/>
    </source>
</evidence>
<comment type="caution">
    <text evidence="1">The sequence shown here is derived from an EMBL/GenBank/DDBJ whole genome shotgun (WGS) entry which is preliminary data.</text>
</comment>
<dbReference type="RefSeq" id="WP_274689043.1">
    <property type="nucleotide sequence ID" value="NZ_JAPMOU010000013.1"/>
</dbReference>
<organism evidence="1 2">
    <name type="scientific">Spartinivicinus poritis</name>
    <dbReference type="NCBI Taxonomy" id="2994640"/>
    <lineage>
        <taxon>Bacteria</taxon>
        <taxon>Pseudomonadati</taxon>
        <taxon>Pseudomonadota</taxon>
        <taxon>Gammaproteobacteria</taxon>
        <taxon>Oceanospirillales</taxon>
        <taxon>Zooshikellaceae</taxon>
        <taxon>Spartinivicinus</taxon>
    </lineage>
</organism>